<dbReference type="EMBL" id="JACHNH010000001">
    <property type="protein sequence ID" value="MBB4764113.1"/>
    <property type="molecule type" value="Genomic_DNA"/>
</dbReference>
<name>A0A7W7I0C1_9ACTN</name>
<sequence>MRSISKTLFALLTGVASVLAAASPAAAGASPPRELGGLDLGAYCRSLGNAGAVLAGSTAYDWHCAAADGGRSDLTFDAACRWTYATGDAVDRIGDFRDPTSVKCWQVAPGAVAPDFENYCTSTGHSAAALLGTTVYDWRCVNHSRGGPTYFSVDVLAVCRKTTSVTATVERFVNYYDARTWQCRV</sequence>
<keyword evidence="1" id="KW-0732">Signal</keyword>
<feature type="signal peptide" evidence="1">
    <location>
        <begin position="1"/>
        <end position="27"/>
    </location>
</feature>
<dbReference type="RefSeq" id="WP_184995337.1">
    <property type="nucleotide sequence ID" value="NZ_BOMK01000066.1"/>
</dbReference>
<feature type="chain" id="PRO_5038822292" description="Secreted protein" evidence="1">
    <location>
        <begin position="28"/>
        <end position="185"/>
    </location>
</feature>
<evidence type="ECO:0000313" key="3">
    <source>
        <dbReference type="Proteomes" id="UP000578112"/>
    </source>
</evidence>
<keyword evidence="3" id="KW-1185">Reference proteome</keyword>
<accession>A0A7W7I0C1</accession>
<dbReference type="Proteomes" id="UP000578112">
    <property type="component" value="Unassembled WGS sequence"/>
</dbReference>
<protein>
    <recommendedName>
        <fullName evidence="4">Secreted protein</fullName>
    </recommendedName>
</protein>
<evidence type="ECO:0000313" key="2">
    <source>
        <dbReference type="EMBL" id="MBB4764113.1"/>
    </source>
</evidence>
<reference evidence="2 3" key="1">
    <citation type="submission" date="2020-08" db="EMBL/GenBank/DDBJ databases">
        <title>Sequencing the genomes of 1000 actinobacteria strains.</title>
        <authorList>
            <person name="Klenk H.-P."/>
        </authorList>
    </citation>
    <scope>NUCLEOTIDE SEQUENCE [LARGE SCALE GENOMIC DNA]</scope>
    <source>
        <strain evidence="2 3">DSM 43149</strain>
    </source>
</reference>
<comment type="caution">
    <text evidence="2">The sequence shown here is derived from an EMBL/GenBank/DDBJ whole genome shotgun (WGS) entry which is preliminary data.</text>
</comment>
<gene>
    <name evidence="2" type="ORF">BJ971_004669</name>
</gene>
<evidence type="ECO:0008006" key="4">
    <source>
        <dbReference type="Google" id="ProtNLM"/>
    </source>
</evidence>
<evidence type="ECO:0000256" key="1">
    <source>
        <dbReference type="SAM" id="SignalP"/>
    </source>
</evidence>
<dbReference type="AlphaFoldDB" id="A0A7W7I0C1"/>
<proteinExistence type="predicted"/>
<organism evidence="2 3">
    <name type="scientific">Actinoplanes digitatis</name>
    <dbReference type="NCBI Taxonomy" id="1868"/>
    <lineage>
        <taxon>Bacteria</taxon>
        <taxon>Bacillati</taxon>
        <taxon>Actinomycetota</taxon>
        <taxon>Actinomycetes</taxon>
        <taxon>Micromonosporales</taxon>
        <taxon>Micromonosporaceae</taxon>
        <taxon>Actinoplanes</taxon>
    </lineage>
</organism>